<evidence type="ECO:0000256" key="1">
    <source>
        <dbReference type="SAM" id="MobiDB-lite"/>
    </source>
</evidence>
<reference evidence="3 4" key="1">
    <citation type="submission" date="2019-08" db="EMBL/GenBank/DDBJ databases">
        <title>Archaea genome.</title>
        <authorList>
            <person name="Kajale S."/>
            <person name="Shouche Y."/>
            <person name="Deshpande N."/>
            <person name="Sharma A."/>
        </authorList>
    </citation>
    <scope>NUCLEOTIDE SEQUENCE [LARGE SCALE GENOMIC DNA]</scope>
    <source>
        <strain evidence="3 4">ESP3B_9</strain>
    </source>
</reference>
<gene>
    <name evidence="3" type="ORF">FYC77_08180</name>
</gene>
<evidence type="ECO:0000313" key="3">
    <source>
        <dbReference type="EMBL" id="TYT62462.1"/>
    </source>
</evidence>
<accession>A0A5D5ARK6</accession>
<sequence>MPETIRVGRKELTSTEVLRELKDGNRVIVEMSVLGKTMNMALRRHAGTYYCDTPMKLLTYETDEEMQACLERYRLATPDSATPAEETSSSPSAKE</sequence>
<dbReference type="InterPro" id="IPR058314">
    <property type="entry name" value="DUF8001"/>
</dbReference>
<dbReference type="AlphaFoldDB" id="A0A5D5ARK6"/>
<feature type="domain" description="DUF8001" evidence="2">
    <location>
        <begin position="1"/>
        <end position="77"/>
    </location>
</feature>
<evidence type="ECO:0000259" key="2">
    <source>
        <dbReference type="Pfam" id="PF26008"/>
    </source>
</evidence>
<comment type="caution">
    <text evidence="3">The sequence shown here is derived from an EMBL/GenBank/DDBJ whole genome shotgun (WGS) entry which is preliminary data.</text>
</comment>
<feature type="region of interest" description="Disordered" evidence="1">
    <location>
        <begin position="76"/>
        <end position="95"/>
    </location>
</feature>
<organism evidence="3 4">
    <name type="scientific">Natrialba swarupiae</name>
    <dbReference type="NCBI Taxonomy" id="2448032"/>
    <lineage>
        <taxon>Archaea</taxon>
        <taxon>Methanobacteriati</taxon>
        <taxon>Methanobacteriota</taxon>
        <taxon>Stenosarchaea group</taxon>
        <taxon>Halobacteria</taxon>
        <taxon>Halobacteriales</taxon>
        <taxon>Natrialbaceae</taxon>
        <taxon>Natrialba</taxon>
    </lineage>
</organism>
<dbReference type="RefSeq" id="WP_149081013.1">
    <property type="nucleotide sequence ID" value="NZ_VTAW01000008.1"/>
</dbReference>
<dbReference type="EMBL" id="VTAW01000008">
    <property type="protein sequence ID" value="TYT62462.1"/>
    <property type="molecule type" value="Genomic_DNA"/>
</dbReference>
<name>A0A5D5ARK6_9EURY</name>
<evidence type="ECO:0000313" key="4">
    <source>
        <dbReference type="Proteomes" id="UP000324104"/>
    </source>
</evidence>
<feature type="compositionally biased region" description="Polar residues" evidence="1">
    <location>
        <begin position="85"/>
        <end position="95"/>
    </location>
</feature>
<protein>
    <recommendedName>
        <fullName evidence="2">DUF8001 domain-containing protein</fullName>
    </recommendedName>
</protein>
<dbReference type="Pfam" id="PF26008">
    <property type="entry name" value="DUF8001"/>
    <property type="match status" value="1"/>
</dbReference>
<proteinExistence type="predicted"/>
<dbReference type="Proteomes" id="UP000324104">
    <property type="component" value="Unassembled WGS sequence"/>
</dbReference>
<keyword evidence="4" id="KW-1185">Reference proteome</keyword>